<accession>A0A8J9YFD5</accession>
<keyword evidence="1" id="KW-0175">Coiled coil</keyword>
<feature type="compositionally biased region" description="Basic residues" evidence="2">
    <location>
        <begin position="333"/>
        <end position="346"/>
    </location>
</feature>
<feature type="non-terminal residue" evidence="3">
    <location>
        <position position="464"/>
    </location>
</feature>
<sequence>MSNSSIMSIRELIDTAFGDFDENVVNFKLIQTVLLILAKQLRLLQRRVEVNIDPSTMIRTTSNISITEVKLNATVPKRRKKYIETDKEIITKKPVAADSTKSSGPVSLKSTTDKSSEKTTSKSSTDKSSSIKSSNRESSRDKFGSQAYHHLLEVIEQQRERELRIVNQRANSREEAEKSPTPMASLDSMEVQYEKLLIVERAPTDTIDAKTEHPYDTKGLSIVTQDQFDKLAMIVKELQEKFQPIGKPDFPDNMQLMHDLRKGASLTDAMAALQLSARLDSAEKTLEQMMSLMTELAKQKGIDLSTLQGKDMESHETKVIFDTPSDSQDAHGRRSTSRKQSPKSTKKSTSLKSKGTGKIHYEAAADLTEVLEIDDLSKTQPDRITVIELDEAMQELYDSLLKAVTGTTGKAAANAEDALNLAHKLEERLNNALSLTNRMEDLEILVSEYAQQINILDTGLSSQA</sequence>
<dbReference type="Proteomes" id="UP000838878">
    <property type="component" value="Chromosome 7"/>
</dbReference>
<reference evidence="3" key="1">
    <citation type="submission" date="2021-12" db="EMBL/GenBank/DDBJ databases">
        <authorList>
            <person name="Martin H S."/>
        </authorList>
    </citation>
    <scope>NUCLEOTIDE SEQUENCE</scope>
</reference>
<dbReference type="AlphaFoldDB" id="A0A8J9YFD5"/>
<gene>
    <name evidence="3" type="ORF">BINO364_LOCUS13966</name>
</gene>
<evidence type="ECO:0000313" key="3">
    <source>
        <dbReference type="EMBL" id="CAH0728789.1"/>
    </source>
</evidence>
<evidence type="ECO:0000313" key="4">
    <source>
        <dbReference type="Proteomes" id="UP000838878"/>
    </source>
</evidence>
<feature type="coiled-coil region" evidence="1">
    <location>
        <begin position="415"/>
        <end position="452"/>
    </location>
</feature>
<evidence type="ECO:0000256" key="2">
    <source>
        <dbReference type="SAM" id="MobiDB-lite"/>
    </source>
</evidence>
<feature type="coiled-coil region" evidence="1">
    <location>
        <begin position="272"/>
        <end position="299"/>
    </location>
</feature>
<feature type="region of interest" description="Disordered" evidence="2">
    <location>
        <begin position="319"/>
        <end position="355"/>
    </location>
</feature>
<dbReference type="EMBL" id="OV170227">
    <property type="protein sequence ID" value="CAH0728789.1"/>
    <property type="molecule type" value="Genomic_DNA"/>
</dbReference>
<protein>
    <submittedName>
        <fullName evidence="3">Uncharacterized protein</fullName>
    </submittedName>
</protein>
<proteinExistence type="predicted"/>
<feature type="region of interest" description="Disordered" evidence="2">
    <location>
        <begin position="95"/>
        <end position="144"/>
    </location>
</feature>
<keyword evidence="4" id="KW-1185">Reference proteome</keyword>
<feature type="compositionally biased region" description="Basic and acidic residues" evidence="2">
    <location>
        <begin position="111"/>
        <end position="120"/>
    </location>
</feature>
<evidence type="ECO:0000256" key="1">
    <source>
        <dbReference type="SAM" id="Coils"/>
    </source>
</evidence>
<name>A0A8J9YFD5_9NEOP</name>
<feature type="compositionally biased region" description="Low complexity" evidence="2">
    <location>
        <begin position="121"/>
        <end position="133"/>
    </location>
</feature>
<feature type="compositionally biased region" description="Basic and acidic residues" evidence="2">
    <location>
        <begin position="134"/>
        <end position="143"/>
    </location>
</feature>
<dbReference type="OrthoDB" id="5981048at2759"/>
<organism evidence="3 4">
    <name type="scientific">Brenthis ino</name>
    <name type="common">lesser marbled fritillary</name>
    <dbReference type="NCBI Taxonomy" id="405034"/>
    <lineage>
        <taxon>Eukaryota</taxon>
        <taxon>Metazoa</taxon>
        <taxon>Ecdysozoa</taxon>
        <taxon>Arthropoda</taxon>
        <taxon>Hexapoda</taxon>
        <taxon>Insecta</taxon>
        <taxon>Pterygota</taxon>
        <taxon>Neoptera</taxon>
        <taxon>Endopterygota</taxon>
        <taxon>Lepidoptera</taxon>
        <taxon>Glossata</taxon>
        <taxon>Ditrysia</taxon>
        <taxon>Papilionoidea</taxon>
        <taxon>Nymphalidae</taxon>
        <taxon>Heliconiinae</taxon>
        <taxon>Argynnini</taxon>
        <taxon>Brenthis</taxon>
    </lineage>
</organism>